<feature type="domain" description="Zinc finger CHC2-type" evidence="10">
    <location>
        <begin position="7"/>
        <end position="61"/>
    </location>
</feature>
<evidence type="ECO:0000256" key="6">
    <source>
        <dbReference type="ARBA" id="ARBA00022723"/>
    </source>
</evidence>
<dbReference type="SMART" id="SM00400">
    <property type="entry name" value="ZnF_CHCC"/>
    <property type="match status" value="1"/>
</dbReference>
<sequence length="298" mass="32389">MRAGRELVGLCPFHKEKSPSFRVNDAKATYYCFGCGAFGDVIKFLVKKAGLSFMDALRDIEGGTYPEVDPVERARRAEEDAAEREAAIAEARRIWDGASPAAGSPAEVYARSRGIIMPLPPSIRFTRVYAWIDRENGEVGPDLPALIGAVTDGAGEVIGLQRIFLAKGGRAKAGMKKPKKSLGRIRGGALRLDATLVANSDLILDEVIITEGPEDGLSLAQEMPDRRVWVALGTAMMPEVQFPPEVRSIVIAGQNDKAGHDAVKKAGEALVERGFAVRTMFPAPEFKDWNDQLRGIRK</sequence>
<dbReference type="InterPro" id="IPR036977">
    <property type="entry name" value="DNA_primase_Znf_CHC2"/>
</dbReference>
<evidence type="ECO:0000256" key="3">
    <source>
        <dbReference type="ARBA" id="ARBA00022679"/>
    </source>
</evidence>
<dbReference type="KEGG" id="ssan:NX02_29225"/>
<dbReference type="InterPro" id="IPR006171">
    <property type="entry name" value="TOPRIM_dom"/>
</dbReference>
<dbReference type="CDD" id="cd01029">
    <property type="entry name" value="TOPRIM_primases"/>
    <property type="match status" value="1"/>
</dbReference>
<dbReference type="InterPro" id="IPR034154">
    <property type="entry name" value="TOPRIM_DnaG/twinkle"/>
</dbReference>
<dbReference type="STRING" id="1123269.NX02_29225"/>
<evidence type="ECO:0000313" key="12">
    <source>
        <dbReference type="Proteomes" id="UP000018851"/>
    </source>
</evidence>
<dbReference type="PANTHER" id="PTHR30313">
    <property type="entry name" value="DNA PRIMASE"/>
    <property type="match status" value="1"/>
</dbReference>
<keyword evidence="3" id="KW-0808">Transferase</keyword>
<dbReference type="eggNOG" id="COG0358">
    <property type="taxonomic scope" value="Bacteria"/>
</dbReference>
<dbReference type="Gene3D" id="3.40.1360.10">
    <property type="match status" value="1"/>
</dbReference>
<dbReference type="InterPro" id="IPR055570">
    <property type="entry name" value="DUF7146"/>
</dbReference>
<dbReference type="InterPro" id="IPR050219">
    <property type="entry name" value="DnaG_primase"/>
</dbReference>
<dbReference type="GO" id="GO:0003677">
    <property type="term" value="F:DNA binding"/>
    <property type="evidence" value="ECO:0007669"/>
    <property type="project" value="InterPro"/>
</dbReference>
<keyword evidence="4" id="KW-0548">Nucleotidyltransferase</keyword>
<keyword evidence="5" id="KW-0235">DNA replication</keyword>
<dbReference type="GO" id="GO:0000428">
    <property type="term" value="C:DNA-directed RNA polymerase complex"/>
    <property type="evidence" value="ECO:0007669"/>
    <property type="project" value="UniProtKB-KW"/>
</dbReference>
<keyword evidence="12" id="KW-1185">Reference proteome</keyword>
<keyword evidence="7" id="KW-0863">Zinc-finger</keyword>
<accession>W0AM46</accession>
<evidence type="ECO:0000256" key="8">
    <source>
        <dbReference type="ARBA" id="ARBA00022833"/>
    </source>
</evidence>
<evidence type="ECO:0000256" key="1">
    <source>
        <dbReference type="ARBA" id="ARBA00022478"/>
    </source>
</evidence>
<dbReference type="GO" id="GO:0005737">
    <property type="term" value="C:cytoplasm"/>
    <property type="evidence" value="ECO:0007669"/>
    <property type="project" value="TreeGrafter"/>
</dbReference>
<dbReference type="AlphaFoldDB" id="W0AM46"/>
<evidence type="ECO:0000256" key="9">
    <source>
        <dbReference type="ARBA" id="ARBA00023163"/>
    </source>
</evidence>
<dbReference type="Gene3D" id="3.90.580.10">
    <property type="entry name" value="Zinc finger, CHC2-type domain"/>
    <property type="match status" value="1"/>
</dbReference>
<dbReference type="Pfam" id="PF13362">
    <property type="entry name" value="Toprim_3"/>
    <property type="match status" value="1"/>
</dbReference>
<dbReference type="EMBL" id="CP006644">
    <property type="protein sequence ID" value="AHE57413.1"/>
    <property type="molecule type" value="Genomic_DNA"/>
</dbReference>
<dbReference type="GO" id="GO:0006269">
    <property type="term" value="P:DNA replication, synthesis of primer"/>
    <property type="evidence" value="ECO:0007669"/>
    <property type="project" value="UniProtKB-KW"/>
</dbReference>
<gene>
    <name evidence="11" type="ORF">NX02_29225</name>
</gene>
<name>W0AM46_9SPHN</name>
<dbReference type="Pfam" id="PF01807">
    <property type="entry name" value="Zn_ribbon_DnaG"/>
    <property type="match status" value="1"/>
</dbReference>
<evidence type="ECO:0000256" key="5">
    <source>
        <dbReference type="ARBA" id="ARBA00022705"/>
    </source>
</evidence>
<proteinExistence type="predicted"/>
<dbReference type="PATRIC" id="fig|1123269.5.peg.5730"/>
<dbReference type="Pfam" id="PF23639">
    <property type="entry name" value="DUF7146"/>
    <property type="match status" value="1"/>
</dbReference>
<dbReference type="InterPro" id="IPR002694">
    <property type="entry name" value="Znf_CHC2"/>
</dbReference>
<evidence type="ECO:0000256" key="2">
    <source>
        <dbReference type="ARBA" id="ARBA00022515"/>
    </source>
</evidence>
<keyword evidence="2" id="KW-0639">Primosome</keyword>
<dbReference type="Proteomes" id="UP000018851">
    <property type="component" value="Chromosome"/>
</dbReference>
<evidence type="ECO:0000313" key="11">
    <source>
        <dbReference type="EMBL" id="AHE57413.1"/>
    </source>
</evidence>
<evidence type="ECO:0000256" key="4">
    <source>
        <dbReference type="ARBA" id="ARBA00022695"/>
    </source>
</evidence>
<dbReference type="PANTHER" id="PTHR30313:SF2">
    <property type="entry name" value="DNA PRIMASE"/>
    <property type="match status" value="1"/>
</dbReference>
<evidence type="ECO:0000256" key="7">
    <source>
        <dbReference type="ARBA" id="ARBA00022771"/>
    </source>
</evidence>
<dbReference type="HOGENOM" id="CLU_059689_2_0_5"/>
<protein>
    <recommendedName>
        <fullName evidence="10">Zinc finger CHC2-type domain-containing protein</fullName>
    </recommendedName>
</protein>
<dbReference type="GO" id="GO:0008270">
    <property type="term" value="F:zinc ion binding"/>
    <property type="evidence" value="ECO:0007669"/>
    <property type="project" value="UniProtKB-KW"/>
</dbReference>
<keyword evidence="6" id="KW-0479">Metal-binding</keyword>
<dbReference type="SUPFAM" id="SSF57783">
    <property type="entry name" value="Zinc beta-ribbon"/>
    <property type="match status" value="1"/>
</dbReference>
<dbReference type="GO" id="GO:0003899">
    <property type="term" value="F:DNA-directed RNA polymerase activity"/>
    <property type="evidence" value="ECO:0007669"/>
    <property type="project" value="InterPro"/>
</dbReference>
<reference evidence="11 12" key="1">
    <citation type="submission" date="2013-07" db="EMBL/GenBank/DDBJ databases">
        <title>Completed genome of Sphingomonas sanxanigenens NX02.</title>
        <authorList>
            <person name="Ma T."/>
            <person name="Huang H."/>
            <person name="Wu M."/>
            <person name="Li X."/>
            <person name="Li G."/>
        </authorList>
    </citation>
    <scope>NUCLEOTIDE SEQUENCE [LARGE SCALE GENOMIC DNA]</scope>
    <source>
        <strain evidence="11 12">NX02</strain>
    </source>
</reference>
<evidence type="ECO:0000259" key="10">
    <source>
        <dbReference type="SMART" id="SM00400"/>
    </source>
</evidence>
<organism evidence="11 12">
    <name type="scientific">Sphingomonas sanxanigenens DSM 19645 = NX02</name>
    <dbReference type="NCBI Taxonomy" id="1123269"/>
    <lineage>
        <taxon>Bacteria</taxon>
        <taxon>Pseudomonadati</taxon>
        <taxon>Pseudomonadota</taxon>
        <taxon>Alphaproteobacteria</taxon>
        <taxon>Sphingomonadales</taxon>
        <taxon>Sphingomonadaceae</taxon>
        <taxon>Sphingomonas</taxon>
    </lineage>
</organism>
<keyword evidence="9" id="KW-0804">Transcription</keyword>
<keyword evidence="8" id="KW-0862">Zinc</keyword>
<dbReference type="GO" id="GO:1990077">
    <property type="term" value="C:primosome complex"/>
    <property type="evidence" value="ECO:0007669"/>
    <property type="project" value="UniProtKB-KW"/>
</dbReference>
<keyword evidence="1" id="KW-0240">DNA-directed RNA polymerase</keyword>